<keyword evidence="2" id="KW-1185">Reference proteome</keyword>
<dbReference type="AlphaFoldDB" id="A0AAP0RWG2"/>
<dbReference type="Proteomes" id="UP001415857">
    <property type="component" value="Unassembled WGS sequence"/>
</dbReference>
<proteinExistence type="predicted"/>
<organism evidence="1 2">
    <name type="scientific">Liquidambar formosana</name>
    <name type="common">Formosan gum</name>
    <dbReference type="NCBI Taxonomy" id="63359"/>
    <lineage>
        <taxon>Eukaryota</taxon>
        <taxon>Viridiplantae</taxon>
        <taxon>Streptophyta</taxon>
        <taxon>Embryophyta</taxon>
        <taxon>Tracheophyta</taxon>
        <taxon>Spermatophyta</taxon>
        <taxon>Magnoliopsida</taxon>
        <taxon>eudicotyledons</taxon>
        <taxon>Gunneridae</taxon>
        <taxon>Pentapetalae</taxon>
        <taxon>Saxifragales</taxon>
        <taxon>Altingiaceae</taxon>
        <taxon>Liquidambar</taxon>
    </lineage>
</organism>
<sequence length="369" mass="42189">MSQYEELKAAYNFPNDFSSTSELFQSVESVVKEDVCMVFLREMVEAWKLEVDACTVESHIKEDIYQFVIAEAVKDAYRLSEAQDRDKFFEDLLSANELFENQAVHGEESLIQKLDSLLKCFEVEKDLMVSASSEIKEHNVHLDLVGLEQEELGEQAIFEEFLTEEESTFSSVSSKLEKALQHLVISKTLLSELGSSLGIAVGDLTKVHDHRTIPITGVVCDKENTFCIPKENEVVEQNTSLSVFLPLRGFPQEFMDFEHMVHEKLGLNMLRLEEVKHQLESLVELADSLRKREKLYRKAFIRRCHNLHKAETEVDFLGDQVDALLGLLEKIYVTLDQHSPVLQQYFGVSDILNLIKKELMVGAAHMPNK</sequence>
<name>A0AAP0RWG2_LIQFO</name>
<gene>
    <name evidence="1" type="ORF">L1049_011159</name>
</gene>
<protein>
    <recommendedName>
        <fullName evidence="3">WPP domain-associated protein</fullName>
    </recommendedName>
</protein>
<dbReference type="EMBL" id="JBBPBK010000006">
    <property type="protein sequence ID" value="KAK9282934.1"/>
    <property type="molecule type" value="Genomic_DNA"/>
</dbReference>
<evidence type="ECO:0000313" key="1">
    <source>
        <dbReference type="EMBL" id="KAK9282934.1"/>
    </source>
</evidence>
<evidence type="ECO:0008006" key="3">
    <source>
        <dbReference type="Google" id="ProtNLM"/>
    </source>
</evidence>
<dbReference type="PANTHER" id="PTHR33883">
    <property type="entry name" value="WPP DOMAIN-ASSOCIATED PROTEIN"/>
    <property type="match status" value="1"/>
</dbReference>
<comment type="caution">
    <text evidence="1">The sequence shown here is derived from an EMBL/GenBank/DDBJ whole genome shotgun (WGS) entry which is preliminary data.</text>
</comment>
<evidence type="ECO:0000313" key="2">
    <source>
        <dbReference type="Proteomes" id="UP001415857"/>
    </source>
</evidence>
<reference evidence="1 2" key="1">
    <citation type="journal article" date="2024" name="Plant J.">
        <title>Genome sequences and population genomics reveal climatic adaptation and genomic divergence between two closely related sweetgum species.</title>
        <authorList>
            <person name="Xu W.Q."/>
            <person name="Ren C.Q."/>
            <person name="Zhang X.Y."/>
            <person name="Comes H.P."/>
            <person name="Liu X.H."/>
            <person name="Li Y.G."/>
            <person name="Kettle C.J."/>
            <person name="Jalonen R."/>
            <person name="Gaisberger H."/>
            <person name="Ma Y.Z."/>
            <person name="Qiu Y.X."/>
        </authorList>
    </citation>
    <scope>NUCLEOTIDE SEQUENCE [LARGE SCALE GENOMIC DNA]</scope>
    <source>
        <strain evidence="1">Hangzhou</strain>
    </source>
</reference>
<accession>A0AAP0RWG2</accession>
<dbReference type="PANTHER" id="PTHR33883:SF7">
    <property type="entry name" value="OS04G0521600 PROTEIN"/>
    <property type="match status" value="1"/>
</dbReference>
<dbReference type="InterPro" id="IPR037490">
    <property type="entry name" value="WAP"/>
</dbReference>